<dbReference type="SUPFAM" id="SSF46689">
    <property type="entry name" value="Homeodomain-like"/>
    <property type="match status" value="4"/>
</dbReference>
<dbReference type="Gene3D" id="1.10.10.60">
    <property type="entry name" value="Homeodomain-like"/>
    <property type="match status" value="4"/>
</dbReference>
<feature type="region of interest" description="Disordered" evidence="14">
    <location>
        <begin position="1074"/>
        <end position="1128"/>
    </location>
</feature>
<keyword evidence="9" id="KW-0804">Transcription</keyword>
<dbReference type="PANTHER" id="PTHR45891:SF3">
    <property type="entry name" value="ZINC FINGER PROTEIN 2"/>
    <property type="match status" value="1"/>
</dbReference>
<dbReference type="InterPro" id="IPR009057">
    <property type="entry name" value="Homeodomain-like_sf"/>
</dbReference>
<gene>
    <name evidence="18" type="primary">LOC106470996</name>
</gene>
<feature type="DNA-binding region" description="Homeobox" evidence="12">
    <location>
        <begin position="2920"/>
        <end position="2979"/>
    </location>
</feature>
<evidence type="ECO:0000256" key="6">
    <source>
        <dbReference type="ARBA" id="ARBA00023015"/>
    </source>
</evidence>
<feature type="domain" description="C2H2-type" evidence="16">
    <location>
        <begin position="1341"/>
        <end position="1363"/>
    </location>
</feature>
<keyword evidence="2" id="KW-0479">Metal-binding</keyword>
<feature type="compositionally biased region" description="Polar residues" evidence="14">
    <location>
        <begin position="1931"/>
        <end position="1946"/>
    </location>
</feature>
<evidence type="ECO:0000256" key="14">
    <source>
        <dbReference type="SAM" id="MobiDB-lite"/>
    </source>
</evidence>
<dbReference type="SMART" id="SM00451">
    <property type="entry name" value="ZnF_U1"/>
    <property type="match status" value="8"/>
</dbReference>
<feature type="region of interest" description="Disordered" evidence="14">
    <location>
        <begin position="2261"/>
        <end position="2325"/>
    </location>
</feature>
<evidence type="ECO:0000256" key="9">
    <source>
        <dbReference type="ARBA" id="ARBA00023163"/>
    </source>
</evidence>
<feature type="domain" description="C2H2-type" evidence="16">
    <location>
        <begin position="599"/>
        <end position="627"/>
    </location>
</feature>
<feature type="compositionally biased region" description="Polar residues" evidence="14">
    <location>
        <begin position="1"/>
        <end position="24"/>
    </location>
</feature>
<keyword evidence="8 12" id="KW-0371">Homeobox</keyword>
<dbReference type="Pfam" id="PF00046">
    <property type="entry name" value="Homeodomain"/>
    <property type="match status" value="4"/>
</dbReference>
<feature type="region of interest" description="Disordered" evidence="14">
    <location>
        <begin position="1923"/>
        <end position="1951"/>
    </location>
</feature>
<evidence type="ECO:0000256" key="3">
    <source>
        <dbReference type="ARBA" id="ARBA00022737"/>
    </source>
</evidence>
<feature type="compositionally biased region" description="Polar residues" evidence="14">
    <location>
        <begin position="1079"/>
        <end position="1088"/>
    </location>
</feature>
<dbReference type="InterPro" id="IPR051968">
    <property type="entry name" value="ZnFinger_Homeobox_TR"/>
</dbReference>
<feature type="domain" description="Homeobox" evidence="15">
    <location>
        <begin position="2635"/>
        <end position="2695"/>
    </location>
</feature>
<feature type="compositionally biased region" description="Basic and acidic residues" evidence="14">
    <location>
        <begin position="2269"/>
        <end position="2282"/>
    </location>
</feature>
<keyword evidence="5" id="KW-0862">Zinc</keyword>
<evidence type="ECO:0000259" key="16">
    <source>
        <dbReference type="PROSITE" id="PS50157"/>
    </source>
</evidence>
<evidence type="ECO:0000256" key="4">
    <source>
        <dbReference type="ARBA" id="ARBA00022771"/>
    </source>
</evidence>
<dbReference type="SMART" id="SM00389">
    <property type="entry name" value="HOX"/>
    <property type="match status" value="4"/>
</dbReference>
<feature type="compositionally biased region" description="Low complexity" evidence="14">
    <location>
        <begin position="1237"/>
        <end position="1252"/>
    </location>
</feature>
<feature type="domain" description="C2H2-type" evidence="16">
    <location>
        <begin position="1264"/>
        <end position="1293"/>
    </location>
</feature>
<feature type="compositionally biased region" description="Polar residues" evidence="14">
    <location>
        <begin position="1446"/>
        <end position="1462"/>
    </location>
</feature>
<comment type="subcellular location">
    <subcellularLocation>
        <location evidence="1 12 13">Nucleus</location>
    </subcellularLocation>
</comment>
<feature type="region of interest" description="Disordered" evidence="14">
    <location>
        <begin position="1426"/>
        <end position="1477"/>
    </location>
</feature>
<evidence type="ECO:0000256" key="1">
    <source>
        <dbReference type="ARBA" id="ARBA00004123"/>
    </source>
</evidence>
<evidence type="ECO:0000259" key="15">
    <source>
        <dbReference type="PROSITE" id="PS50071"/>
    </source>
</evidence>
<evidence type="ECO:0000256" key="13">
    <source>
        <dbReference type="RuleBase" id="RU000682"/>
    </source>
</evidence>
<feature type="domain" description="C2H2-type" evidence="16">
    <location>
        <begin position="1506"/>
        <end position="1535"/>
    </location>
</feature>
<keyword evidence="7 12" id="KW-0238">DNA-binding</keyword>
<dbReference type="Gene3D" id="3.30.160.60">
    <property type="entry name" value="Classic Zinc Finger"/>
    <property type="match status" value="6"/>
</dbReference>
<feature type="domain" description="C2H2-type" evidence="16">
    <location>
        <begin position="1550"/>
        <end position="1581"/>
    </location>
</feature>
<feature type="domain" description="Homeobox" evidence="15">
    <location>
        <begin position="2918"/>
        <end position="2978"/>
    </location>
</feature>
<dbReference type="RefSeq" id="XP_013787036.2">
    <property type="nucleotide sequence ID" value="XM_013931582.2"/>
</dbReference>
<feature type="DNA-binding region" description="Homeobox" evidence="12">
    <location>
        <begin position="2418"/>
        <end position="2477"/>
    </location>
</feature>
<dbReference type="PROSITE" id="PS00027">
    <property type="entry name" value="HOMEOBOX_1"/>
    <property type="match status" value="2"/>
</dbReference>
<feature type="domain" description="Homeobox" evidence="15">
    <location>
        <begin position="2170"/>
        <end position="2230"/>
    </location>
</feature>
<dbReference type="InterPro" id="IPR013087">
    <property type="entry name" value="Znf_C2H2_type"/>
</dbReference>
<feature type="domain" description="Homeobox" evidence="15">
    <location>
        <begin position="2416"/>
        <end position="2476"/>
    </location>
</feature>
<dbReference type="CDD" id="cd00086">
    <property type="entry name" value="homeodomain"/>
    <property type="match status" value="4"/>
</dbReference>
<feature type="compositionally biased region" description="Polar residues" evidence="14">
    <location>
        <begin position="2398"/>
        <end position="2414"/>
    </location>
</feature>
<keyword evidence="6" id="KW-0805">Transcription regulation</keyword>
<feature type="region of interest" description="Disordered" evidence="14">
    <location>
        <begin position="1676"/>
        <end position="1697"/>
    </location>
</feature>
<feature type="region of interest" description="Disordered" evidence="14">
    <location>
        <begin position="514"/>
        <end position="538"/>
    </location>
</feature>
<feature type="domain" description="C2H2-type" evidence="16">
    <location>
        <begin position="2501"/>
        <end position="2530"/>
    </location>
</feature>
<evidence type="ECO:0000256" key="8">
    <source>
        <dbReference type="ARBA" id="ARBA00023155"/>
    </source>
</evidence>
<name>A0ABM1BR44_LIMPO</name>
<accession>A0ABM1BR44</accession>
<feature type="region of interest" description="Disordered" evidence="14">
    <location>
        <begin position="1"/>
        <end position="90"/>
    </location>
</feature>
<feature type="compositionally biased region" description="Basic and acidic residues" evidence="14">
    <location>
        <begin position="1427"/>
        <end position="1445"/>
    </location>
</feature>
<keyword evidence="4 11" id="KW-0863">Zinc-finger</keyword>
<evidence type="ECO:0000256" key="12">
    <source>
        <dbReference type="PROSITE-ProRule" id="PRU00108"/>
    </source>
</evidence>
<feature type="domain" description="C2H2-type" evidence="16">
    <location>
        <begin position="1369"/>
        <end position="1397"/>
    </location>
</feature>
<feature type="DNA-binding region" description="Homeobox" evidence="12">
    <location>
        <begin position="2172"/>
        <end position="2231"/>
    </location>
</feature>
<sequence>MESQTPMEDMDTGQQSAGKHQPQLSEIYLLPAEVVRPGCGNEKNITVNRTTKERHSYQFSDTPSSNKQSTMAPQDNPSDAPDQDKLDGTLCLSGQLGTETKIRLNSEPTQRCEQQETKKIAHVDLSGHGVKNDDNSLSESDVETFTGKILYNPDGSAYIIEGDSEVSDEECSLDLPQRQDGIVDGRVATPTQYRGFPEIINAFHICRNSNLLSALYGQTHNLHQQNKKVPEIPMVHSYKVFNVREKSPSFDNKDFVKTDIGGPKLRANNEDRHKISCEYSSVPIKPILMCFMCKLSFGYAKSFVAHAVREHGIHLLEEENYILSQINVSAIIQGVGKDKIPLLSFLKPASNASAQVRENDLLSRSVQSFCDSSAHLDANKHPFNYTSAVVVSSVSPSTSTVAATTSLSCLNPAPSIRDIKQSFVEHEKENVVQGTVGRDNATIESIAPELEDLANIEKLAKAAAAAAEATSSESSGECKQNLTNNLMPKSTEAQNQDGPMTASVSSALERRTLSLEGPTSYGSSSPESSVSPKTSMSPDLLTLSNHSLASSTNALYTICPQHLDNRHPDCSKCDMVLGSSSSLGSHMEMIHSRNSCKTLKCPKCNWHYKYQETLEIHMKEKHSENETSCVYCITNQRHPKLSRGETYTCGYKPYRCQICNYSTVTKGNLSIHMHSDKHLNNLKELRSGNLTTKHVLPSQNVTITTAPEPPKKGLPLTKPKATWRCDICNYETNVARNLRIHMTSEKHTHNMMVVQQNVKHMQQLTALHHSQVMDPMFGQFHSGLLFPPDAQLQPEAALADLYYNQALMMIANQQQQQQQQQQMVMVGPNPVVNNSSQPSSLYFPYTSTIDMEQGDPTLNPDVSEGDSALFFCCVCSCFSTNSVESLNEHFQVDRTEEREDNTMTMVGGNYICKLCAYKTNLKANFQLHCKTDKHYQGLQHINHIKEGGPRNEWKLKYAKTSNAVQVRCNVCDCYTNSIHELQLHTSNPRHEISAKLFLYLQFSENGLDADATFYHCALCKFSANAKVKLVQHVHSLEHLRNENLRQMQKKLEGQESEDDFREIYTVKSCRGLEKEAKDSQTTQPQIDSIGSKAHEDKSAQPQTDLVGSKAHEDKGTKSDGPSEESKLKQALTDRLKNGGLPEKDPDHVFTCPLCDYTNVSEVLIHMHVVAQHSQKQNLQCPLCQECLDELPKLEKHLMESHKVSREGVDRLLMIVDKTNLESTNSKPKDQQKEEEVVNNSNTNVKNDNGNWENANNDDEAVDDLECPVCLKLFNNIDELFVHQNEKSHIEVKETPCGPGYICWKKGCNQFFRVSQALQMHFKEVHVKKLQLALSDRHVYKFRCNQCSLAFKTLEKLKLHSQYHLIRAASQCVLCGRSFRSVSALQKHVESSHTSMTKEEIQQYEASLVNNPLLSSSGHRILNPHTTELLKKESNRDSAEEAEVKTTSDPPEQTNLTSASFKSSPEESKMQSGHFGDCSSKEQVTFEDYLNNQVMAENSYNDPNRKYKCHRCKVAFTKQSYLTNHNKTLLHKKGEKMSYPVDKYLDPNRPYKCEVCKESFTQKNILFVHFNSVSHLHKLKQSMKDSSTVFTTLTPHNLTKPVTSNTNSSRCQSPVTASSESEKKLYKCNICKVSYNQSSTLDIHIRSVLHQTKASKLHELAMTGEVDLNLPLIEKPELSQSQEDQKKAEPGTSRATKISADVTTSLAQPPLSIDFDPFPQTSVPSTGTPLSPNVSPRFPFHVSHAHPTVTQALGWTSDFAETSGLVHPQMSSQTHYPCPRCSVSLPTHDALLQHQKICGFLHQPASSLFSCNNVPITTSQNSLEISGLTQTSSVSSLVQPKDMVSDAPLKETITKSEKLSSQNVCNQERYDTTLELSKSKEQVTSQMLMAKCPYPRSKSLMYKHLLESCGFEIVMQFNEFNQRKTRTDTDGENITSKDTAKTKSGTTPDEEIQSCYEKPKNKYLPEINKSVCNICSKEFSSIWVLKAHREEYHKEVVPFSLLEHVSQEFRIYYDKKNHALNLPQQDDLTSNSDTAPTPISTPDYSIYNPNITNGTAHPGISFPPVSPIIPHSSQQGGDPVNFAANQMAAQLQFQHLLMSMGLGMNVPMGLGMPFANNIHPSLVPMMFPPPVESLMASSFNHPLMGSGFDSTAFNAQQKVLQEQQQQQLQAQQQKRARTRINDDQLRILKTYFNINNSPSEEQLKEMSLKSGLPLKVIKHWFRNTLFKERQRNKDSPYNFSNPPSTFLNLEEYEKTGEAKSIIAQENNQEYNKDNETKESVAKEKAKHKVRERELENGMNEPKQSSDMKPYSVDSLPATPVSSESNDKTFDATGSVCDAILQSTPIKITESSTEASNSSERCDFQPENTNFKDLLLCSADKTASSSLIATSPGVITAATLDNQKQNSQAPSSSRCSGSGKRANRTRFTDYQIKVLQEFFETNPYPKDDSLEYLSKLLNLSPRVVVVWFQNARQKARKVYENQAPVPSDEDTNGRFQRTPGLNYQCKKCLQVFQRYYELIKHQKGSCFKDENPLVSQNNKTSTSLYESPVNRSVSGSVQSVPVAQDTRKMNQNSTYQCDKCGLKFSRFDLWREHQIVHIMNPTLFPNYPNKSEILHLDKQHTLMKRKFPDNNDSKEEPKDKRLRTTILPEQLDYLYQKYQIESNPSRKMLENIAREVCLRKRVVQVWFQNTRARERKGHFRAHQQVIHKRCPFCRALFKARSALESHLATKHADQYTKGDIQIDTLPDGETDTDGANSAGEESKESVTGFQEISFSNPSMMSSGLSCLSMDIMQNMTNKKHGDSLLNYLDEFRTSSNYKTELFGVNSKEKEQQKINIPEAGECPLDLSIPPKLSMKSQKLIDSIQTNLNDKSGDDSSSKLIISEDAVSETLSESTDREEDISHSGSQNSSITQNQVTPPSITRKRVRTQLTAVQVKIMKSIFADYKTPSITECEFLGHEIGLPKRVIQVWFQNARAKEKKSSVAYANARELDVCQPSKECKICKTTYNINYSNTTTQDHLFSKNHIEKLKLQIENNKKHKELLQSSNLPRDLPVLGNGTSQRNPIEAKQPQRDLVTSGKVKSIQSSFMQQLQTTGQQQMATLGTSSLDQTTGLQQIAALGTSSLGQTTGLQQIAALGTSSLEKSLLPGERLQSSEEIEAVTSKPEGSSSSPSANTSRTLDFPSVTPVASMPSTPNTAATSQSTSFSTEGTAGFFPYMFSSVPASYYSGTTVSPNMYNTGRKTRENDCF</sequence>
<dbReference type="Pfam" id="PF24056">
    <property type="entry name" value="zf-C2H2_ZFHX3"/>
    <property type="match status" value="1"/>
</dbReference>
<keyword evidence="3" id="KW-0677">Repeat</keyword>
<feature type="compositionally biased region" description="Polar residues" evidence="14">
    <location>
        <begin position="2900"/>
        <end position="2917"/>
    </location>
</feature>
<evidence type="ECO:0000313" key="17">
    <source>
        <dbReference type="Proteomes" id="UP000694941"/>
    </source>
</evidence>
<evidence type="ECO:0000256" key="10">
    <source>
        <dbReference type="ARBA" id="ARBA00023242"/>
    </source>
</evidence>
<keyword evidence="17" id="KW-1185">Reference proteome</keyword>
<dbReference type="PROSITE" id="PS50157">
    <property type="entry name" value="ZINC_FINGER_C2H2_2"/>
    <property type="match status" value="11"/>
</dbReference>
<dbReference type="PANTHER" id="PTHR45891">
    <property type="entry name" value="ZINC FINGER HOMEOBOX PROTEIN"/>
    <property type="match status" value="1"/>
</dbReference>
<dbReference type="SUPFAM" id="SSF57667">
    <property type="entry name" value="beta-beta-alpha zinc fingers"/>
    <property type="match status" value="4"/>
</dbReference>
<feature type="region of interest" description="Disordered" evidence="14">
    <location>
        <begin position="2882"/>
        <end position="2920"/>
    </location>
</feature>
<feature type="region of interest" description="Disordered" evidence="14">
    <location>
        <begin position="2739"/>
        <end position="2765"/>
    </location>
</feature>
<protein>
    <submittedName>
        <fullName evidence="18">Zinc finger homeobox protein 3-like</fullName>
    </submittedName>
</protein>
<dbReference type="Proteomes" id="UP000694941">
    <property type="component" value="Unplaced"/>
</dbReference>
<feature type="compositionally biased region" description="Low complexity" evidence="14">
    <location>
        <begin position="3159"/>
        <end position="3173"/>
    </location>
</feature>
<feature type="compositionally biased region" description="Polar residues" evidence="14">
    <location>
        <begin position="57"/>
        <end position="77"/>
    </location>
</feature>
<feature type="region of interest" description="Disordered" evidence="14">
    <location>
        <begin position="3040"/>
        <end position="3071"/>
    </location>
</feature>
<feature type="region of interest" description="Disordered" evidence="14">
    <location>
        <begin position="2822"/>
        <end position="2841"/>
    </location>
</feature>
<evidence type="ECO:0000313" key="18">
    <source>
        <dbReference type="RefSeq" id="XP_013787036.2"/>
    </source>
</evidence>
<feature type="region of interest" description="Disordered" evidence="14">
    <location>
        <begin position="2398"/>
        <end position="2420"/>
    </location>
</feature>
<evidence type="ECO:0000256" key="5">
    <source>
        <dbReference type="ARBA" id="ARBA00022833"/>
    </source>
</evidence>
<dbReference type="InterPro" id="IPR017970">
    <property type="entry name" value="Homeobox_CS"/>
</dbReference>
<evidence type="ECO:0000256" key="7">
    <source>
        <dbReference type="ARBA" id="ARBA00023125"/>
    </source>
</evidence>
<dbReference type="SMART" id="SM00355">
    <property type="entry name" value="ZnF_C2H2"/>
    <property type="match status" value="22"/>
</dbReference>
<proteinExistence type="predicted"/>
<organism evidence="17 18">
    <name type="scientific">Limulus polyphemus</name>
    <name type="common">Atlantic horseshoe crab</name>
    <dbReference type="NCBI Taxonomy" id="6850"/>
    <lineage>
        <taxon>Eukaryota</taxon>
        <taxon>Metazoa</taxon>
        <taxon>Ecdysozoa</taxon>
        <taxon>Arthropoda</taxon>
        <taxon>Chelicerata</taxon>
        <taxon>Merostomata</taxon>
        <taxon>Xiphosura</taxon>
        <taxon>Limulidae</taxon>
        <taxon>Limulus</taxon>
    </lineage>
</organism>
<reference evidence="18" key="1">
    <citation type="submission" date="2025-08" db="UniProtKB">
        <authorList>
            <consortium name="RefSeq"/>
        </authorList>
    </citation>
    <scope>IDENTIFICATION</scope>
    <source>
        <tissue evidence="18">Muscle</tissue>
    </source>
</reference>
<feature type="compositionally biased region" description="Basic and acidic residues" evidence="14">
    <location>
        <begin position="1226"/>
        <end position="1235"/>
    </location>
</feature>
<dbReference type="InterPro" id="IPR001356">
    <property type="entry name" value="HD"/>
</dbReference>
<feature type="region of interest" description="Disordered" evidence="14">
    <location>
        <begin position="1219"/>
        <end position="1252"/>
    </location>
</feature>
<evidence type="ECO:0000256" key="2">
    <source>
        <dbReference type="ARBA" id="ARBA00022723"/>
    </source>
</evidence>
<dbReference type="GeneID" id="106470996"/>
<feature type="domain" description="C2H2-type" evidence="16">
    <location>
        <begin position="2573"/>
        <end position="2600"/>
    </location>
</feature>
<dbReference type="InterPro" id="IPR036236">
    <property type="entry name" value="Znf_C2H2_sf"/>
</dbReference>
<feature type="DNA-binding region" description="Homeobox" evidence="12">
    <location>
        <begin position="2637"/>
        <end position="2696"/>
    </location>
</feature>
<evidence type="ECO:0000256" key="11">
    <source>
        <dbReference type="PROSITE-ProRule" id="PRU00042"/>
    </source>
</evidence>
<keyword evidence="10 12" id="KW-0539">Nucleus</keyword>
<dbReference type="PROSITE" id="PS00028">
    <property type="entry name" value="ZINC_FINGER_C2H2_1"/>
    <property type="match status" value="14"/>
</dbReference>
<dbReference type="InterPro" id="IPR003604">
    <property type="entry name" value="Matrin/U1-like-C_Znf_C2H2"/>
</dbReference>
<feature type="domain" description="C2H2-type" evidence="16">
    <location>
        <begin position="1969"/>
        <end position="1997"/>
    </location>
</feature>
<feature type="region of interest" description="Disordered" evidence="14">
    <location>
        <begin position="3143"/>
        <end position="3201"/>
    </location>
</feature>
<dbReference type="PROSITE" id="PS50071">
    <property type="entry name" value="HOMEOBOX_2"/>
    <property type="match status" value="4"/>
</dbReference>
<feature type="domain" description="C2H2-type" evidence="16">
    <location>
        <begin position="1625"/>
        <end position="1654"/>
    </location>
</feature>
<feature type="domain" description="C2H2-type" evidence="16">
    <location>
        <begin position="1300"/>
        <end position="1330"/>
    </location>
</feature>
<dbReference type="Pfam" id="PF00096">
    <property type="entry name" value="zf-C2H2"/>
    <property type="match status" value="2"/>
</dbReference>
<feature type="compositionally biased region" description="Low complexity" evidence="14">
    <location>
        <begin position="518"/>
        <end position="538"/>
    </location>
</feature>